<reference evidence="8" key="2">
    <citation type="submission" date="2020-01" db="EMBL/GenBank/DDBJ databases">
        <authorList>
            <person name="Korhonen P.K.K."/>
            <person name="Guangxu M.G."/>
            <person name="Wang T.W."/>
            <person name="Stroehlein A.J.S."/>
            <person name="Young N.D."/>
            <person name="Ang C.-S.A."/>
            <person name="Fernando D.W.F."/>
            <person name="Lu H.L."/>
            <person name="Taylor S.T."/>
            <person name="Ehtesham M.E.M."/>
            <person name="Najaraj S.H.N."/>
            <person name="Harsha G.H.G."/>
            <person name="Madugundu A.M."/>
            <person name="Renuse S.R."/>
            <person name="Holt D.H."/>
            <person name="Pandey A.P."/>
            <person name="Papenfuss A.P."/>
            <person name="Gasser R.B.G."/>
            <person name="Fischer K.F."/>
        </authorList>
    </citation>
    <scope>NUCLEOTIDE SEQUENCE</scope>
    <source>
        <strain evidence="8">SSS_KF_BRIS2020</strain>
    </source>
</reference>
<dbReference type="InterPro" id="IPR036612">
    <property type="entry name" value="KH_dom_type_1_sf"/>
</dbReference>
<feature type="compositionally biased region" description="Polar residues" evidence="6">
    <location>
        <begin position="575"/>
        <end position="584"/>
    </location>
</feature>
<dbReference type="GO" id="GO:0048170">
    <property type="term" value="P:positive regulation of long-term neuronal synaptic plasticity"/>
    <property type="evidence" value="ECO:0007669"/>
    <property type="project" value="TreeGrafter"/>
</dbReference>
<dbReference type="Pfam" id="PF17904">
    <property type="entry name" value="KH_9"/>
    <property type="match status" value="1"/>
</dbReference>
<dbReference type="Pfam" id="PF00013">
    <property type="entry name" value="KH_1"/>
    <property type="match status" value="1"/>
</dbReference>
<dbReference type="FunFam" id="3.30.1370.10:FF:000054">
    <property type="entry name" value="Fragile X mental retardation protein 1"/>
    <property type="match status" value="1"/>
</dbReference>
<dbReference type="GO" id="GO:0048513">
    <property type="term" value="P:animal organ development"/>
    <property type="evidence" value="ECO:0007669"/>
    <property type="project" value="TreeGrafter"/>
</dbReference>
<dbReference type="Pfam" id="PF05641">
    <property type="entry name" value="Agenet"/>
    <property type="match status" value="1"/>
</dbReference>
<dbReference type="InterPro" id="IPR008395">
    <property type="entry name" value="Agenet-like_dom"/>
</dbReference>
<evidence type="ECO:0000313" key="10">
    <source>
        <dbReference type="Proteomes" id="UP000070412"/>
    </source>
</evidence>
<dbReference type="InterPro" id="IPR004087">
    <property type="entry name" value="KH_dom"/>
</dbReference>
<dbReference type="CDD" id="cd22425">
    <property type="entry name" value="KH_I_FMR1_FXR_rpt1"/>
    <property type="match status" value="1"/>
</dbReference>
<dbReference type="InterPro" id="IPR040148">
    <property type="entry name" value="FMR1"/>
</dbReference>
<dbReference type="GO" id="GO:0045182">
    <property type="term" value="F:translation regulator activity"/>
    <property type="evidence" value="ECO:0007669"/>
    <property type="project" value="TreeGrafter"/>
</dbReference>
<reference evidence="10" key="1">
    <citation type="journal article" date="2020" name="PLoS Negl. Trop. Dis.">
        <title>High-quality nuclear genome for Sarcoptes scabiei-A critical resource for a neglected parasite.</title>
        <authorList>
            <person name="Korhonen P.K."/>
            <person name="Gasser R.B."/>
            <person name="Ma G."/>
            <person name="Wang T."/>
            <person name="Stroehlein A.J."/>
            <person name="Young N.D."/>
            <person name="Ang C.S."/>
            <person name="Fernando D.D."/>
            <person name="Lu H.C."/>
            <person name="Taylor S."/>
            <person name="Reynolds S.L."/>
            <person name="Mofiz E."/>
            <person name="Najaraj S.H."/>
            <person name="Gowda H."/>
            <person name="Madugundu A."/>
            <person name="Renuse S."/>
            <person name="Holt D."/>
            <person name="Pandey A."/>
            <person name="Papenfuss A.T."/>
            <person name="Fischer K."/>
        </authorList>
    </citation>
    <scope>NUCLEOTIDE SEQUENCE [LARGE SCALE GENOMIC DNA]</scope>
</reference>
<dbReference type="InterPro" id="IPR041560">
    <property type="entry name" value="Tudor_FRM1"/>
</dbReference>
<dbReference type="SMART" id="SM00322">
    <property type="entry name" value="KH"/>
    <property type="match status" value="1"/>
</dbReference>
<sequence length="756" mass="84641">MNPIDNSAVSSDFYKNGLLEVLSENGVFYPAYLFDVCDNVRQNSTSVFGDSTTGDCGSINNSSGNLKSLQAPNFSDSNQTLNEPYLVVSFQNNYFQKSTVPISRIRLPPNPSSSNASANKDNILSSDDKNVLTSLSGLNISMSSSEQQSSKQSATSNINDEITVGMEVEVFSSVAEDQPKGWCRATVKMIKGCFYVVEYVHNHLNASNDPNSTCGNQMQQNLKEIIPSEDIRLKNPNPLLRSNPFFRFEIPVPEEFKEFNTNWLLKEEAHARFKSSISANVVRFDETKFCLVVIGYSPSSIEKSFVASTIENRATMLSEMHFRNLKQKLILLNNAEEATKKLESSRYQTNQNEQGLYESTIIVPCHLMGLAIGSQKANYNKARDVPDVIYLEVIQEPSAFLVRTKTLEALRKVRSILEFSEKVIDIPRSMVGKVIGRSGRVIQEIVDKSGVVRVKIEGDPEDAEPRENVPFVFVGTIDSVQNAQILLEYHMNHLQEVAKLRQENSELYQQLRQQSVTINSQHSNATGDFDFIAAPNGRGRGNSMRGRRPRDQRGDDNRPPRERKSFGKNAEIYADTNNQNSNPLNKRLRGRGGNFRSGVHRKGGGNFSKENSPNDQADRHNRSDSLPPNSFDSAATNQNRTQPQTSQRPNNASRAPRNRNHDGYAKNHSNRSNFYGSSHKNSSSDDHQSKNGNNIDDNNNSNNHHIKKMNGLRHQTNNSNNNKDDGDVDEMNSQTNLNPQPLQPNPPMLVNGSEEN</sequence>
<dbReference type="AlphaFoldDB" id="A0A834RAN5"/>
<keyword evidence="10" id="KW-1185">Reference proteome</keyword>
<keyword evidence="4" id="KW-0694">RNA-binding</keyword>
<dbReference type="CDD" id="cd22427">
    <property type="entry name" value="KH_I_FMR1_FXR_rpt3"/>
    <property type="match status" value="1"/>
</dbReference>
<keyword evidence="2" id="KW-0770">Synapse</keyword>
<evidence type="ECO:0000313" key="9">
    <source>
        <dbReference type="EnsemblMetazoa" id="KAF7493023.1"/>
    </source>
</evidence>
<dbReference type="OrthoDB" id="424249at2759"/>
<evidence type="ECO:0000256" key="2">
    <source>
        <dbReference type="ARBA" id="ARBA00023018"/>
    </source>
</evidence>
<organism evidence="8">
    <name type="scientific">Sarcoptes scabiei</name>
    <name type="common">Itch mite</name>
    <name type="synonym">Acarus scabiei</name>
    <dbReference type="NCBI Taxonomy" id="52283"/>
    <lineage>
        <taxon>Eukaryota</taxon>
        <taxon>Metazoa</taxon>
        <taxon>Ecdysozoa</taxon>
        <taxon>Arthropoda</taxon>
        <taxon>Chelicerata</taxon>
        <taxon>Arachnida</taxon>
        <taxon>Acari</taxon>
        <taxon>Acariformes</taxon>
        <taxon>Sarcoptiformes</taxon>
        <taxon>Astigmata</taxon>
        <taxon>Psoroptidia</taxon>
        <taxon>Sarcoptoidea</taxon>
        <taxon>Sarcoptidae</taxon>
        <taxon>Sarcoptinae</taxon>
        <taxon>Sarcoptes</taxon>
    </lineage>
</organism>
<feature type="compositionally biased region" description="Low complexity" evidence="6">
    <location>
        <begin position="535"/>
        <end position="544"/>
    </location>
</feature>
<dbReference type="PROSITE" id="PS51641">
    <property type="entry name" value="AGENET_LIKE"/>
    <property type="match status" value="1"/>
</dbReference>
<reference evidence="9" key="3">
    <citation type="submission" date="2022-06" db="UniProtKB">
        <authorList>
            <consortium name="EnsemblMetazoa"/>
        </authorList>
    </citation>
    <scope>IDENTIFICATION</scope>
</reference>
<dbReference type="InterPro" id="IPR004088">
    <property type="entry name" value="KH_dom_type_1"/>
</dbReference>
<evidence type="ECO:0000256" key="6">
    <source>
        <dbReference type="SAM" id="MobiDB-lite"/>
    </source>
</evidence>
<gene>
    <name evidence="8" type="ORF">SSS_4053</name>
</gene>
<evidence type="ECO:0000259" key="7">
    <source>
        <dbReference type="PROSITE" id="PS51641"/>
    </source>
</evidence>
<accession>A0A834RAN5</accession>
<protein>
    <submittedName>
        <fullName evidence="8">Fragile X mental retardation syndrome-related protein 2</fullName>
    </submittedName>
</protein>
<dbReference type="GO" id="GO:0051028">
    <property type="term" value="P:mRNA transport"/>
    <property type="evidence" value="ECO:0007669"/>
    <property type="project" value="TreeGrafter"/>
</dbReference>
<feature type="domain" description="Agenet-like" evidence="7">
    <location>
        <begin position="166"/>
        <end position="234"/>
    </location>
</feature>
<feature type="coiled-coil region" evidence="5">
    <location>
        <begin position="490"/>
        <end position="517"/>
    </location>
</feature>
<evidence type="ECO:0000256" key="5">
    <source>
        <dbReference type="SAM" id="Coils"/>
    </source>
</evidence>
<dbReference type="SUPFAM" id="SSF54791">
    <property type="entry name" value="Eukaryotic type KH-domain (KH-domain type I)"/>
    <property type="match status" value="1"/>
</dbReference>
<dbReference type="GO" id="GO:0045727">
    <property type="term" value="P:positive regulation of translation"/>
    <property type="evidence" value="ECO:0007669"/>
    <property type="project" value="TreeGrafter"/>
</dbReference>
<dbReference type="Proteomes" id="UP000070412">
    <property type="component" value="Unassembled WGS sequence"/>
</dbReference>
<dbReference type="PROSITE" id="PS50084">
    <property type="entry name" value="KH_TYPE_1"/>
    <property type="match status" value="1"/>
</dbReference>
<dbReference type="Gene3D" id="3.30.1370.10">
    <property type="entry name" value="K Homology domain, type 1"/>
    <property type="match status" value="2"/>
</dbReference>
<dbReference type="GO" id="GO:0003730">
    <property type="term" value="F:mRNA 3'-UTR binding"/>
    <property type="evidence" value="ECO:0007669"/>
    <property type="project" value="TreeGrafter"/>
</dbReference>
<keyword evidence="5" id="KW-0175">Coiled coil</keyword>
<evidence type="ECO:0000256" key="3">
    <source>
        <dbReference type="ARBA" id="ARBA00034103"/>
    </source>
</evidence>
<dbReference type="GO" id="GO:0099577">
    <property type="term" value="P:regulation of translation at presynapse, modulating synaptic transmission"/>
    <property type="evidence" value="ECO:0007669"/>
    <property type="project" value="TreeGrafter"/>
</dbReference>
<dbReference type="OMA" id="YCKEPAN"/>
<feature type="compositionally biased region" description="Polar residues" evidence="6">
    <location>
        <begin position="624"/>
        <end position="647"/>
    </location>
</feature>
<feature type="region of interest" description="Disordered" evidence="6">
    <location>
        <begin position="519"/>
        <end position="756"/>
    </location>
</feature>
<evidence type="ECO:0000313" key="8">
    <source>
        <dbReference type="EMBL" id="KAF7493023.1"/>
    </source>
</evidence>
<name>A0A834RAN5_SARSC</name>
<dbReference type="EMBL" id="WVUK01000056">
    <property type="protein sequence ID" value="KAF7493023.1"/>
    <property type="molecule type" value="Genomic_DNA"/>
</dbReference>
<feature type="compositionally biased region" description="Basic and acidic residues" evidence="6">
    <location>
        <begin position="549"/>
        <end position="565"/>
    </location>
</feature>
<dbReference type="Gene3D" id="2.30.30.140">
    <property type="match status" value="1"/>
</dbReference>
<proteinExistence type="predicted"/>
<evidence type="ECO:0000256" key="1">
    <source>
        <dbReference type="ARBA" id="ARBA00004210"/>
    </source>
</evidence>
<evidence type="ECO:0000256" key="4">
    <source>
        <dbReference type="PROSITE-ProRule" id="PRU00117"/>
    </source>
</evidence>
<comment type="subcellular location">
    <subcellularLocation>
        <location evidence="1">Cytoplasm</location>
        <location evidence="1">Stress granule</location>
    </subcellularLocation>
    <subcellularLocation>
        <location evidence="3">Synapse</location>
    </subcellularLocation>
</comment>
<dbReference type="PANTHER" id="PTHR10603">
    <property type="entry name" value="FRAGILE X MENTAL RETARDATION SYNDROME-RELATED PROTEIN"/>
    <property type="match status" value="1"/>
</dbReference>
<dbReference type="GO" id="GO:0005634">
    <property type="term" value="C:nucleus"/>
    <property type="evidence" value="ECO:0007669"/>
    <property type="project" value="TreeGrafter"/>
</dbReference>
<dbReference type="InterPro" id="IPR040472">
    <property type="entry name" value="FMRP_KH0"/>
</dbReference>
<feature type="compositionally biased region" description="Low complexity" evidence="6">
    <location>
        <begin position="690"/>
        <end position="703"/>
    </location>
</feature>
<dbReference type="GO" id="GO:0043488">
    <property type="term" value="P:regulation of mRNA stability"/>
    <property type="evidence" value="ECO:0007669"/>
    <property type="project" value="TreeGrafter"/>
</dbReference>
<dbReference type="GO" id="GO:0010494">
    <property type="term" value="C:cytoplasmic stress granule"/>
    <property type="evidence" value="ECO:0007669"/>
    <property type="project" value="UniProtKB-SubCell"/>
</dbReference>
<feature type="compositionally biased region" description="Polar residues" evidence="6">
    <location>
        <begin position="670"/>
        <end position="681"/>
    </location>
</feature>
<dbReference type="GO" id="GO:0043005">
    <property type="term" value="C:neuron projection"/>
    <property type="evidence" value="ECO:0007669"/>
    <property type="project" value="TreeGrafter"/>
</dbReference>
<dbReference type="EnsemblMetazoa" id="SSS_4053s_mrna">
    <property type="protein sequence ID" value="KAF7493023.1"/>
    <property type="gene ID" value="SSS_4053"/>
</dbReference>
<dbReference type="GO" id="GO:0098793">
    <property type="term" value="C:presynapse"/>
    <property type="evidence" value="ECO:0007669"/>
    <property type="project" value="GOC"/>
</dbReference>
<dbReference type="PANTHER" id="PTHR10603:SF7">
    <property type="entry name" value="FRAGILE X MESSENGER RIBONUCLEOPROTEIN 1 HOMOLOG"/>
    <property type="match status" value="1"/>
</dbReference>